<evidence type="ECO:0000313" key="1">
    <source>
        <dbReference type="EMBL" id="KAI0037123.1"/>
    </source>
</evidence>
<name>A0ACB8QZ86_9AGAM</name>
<sequence length="393" mass="43202">MLFKYRSALFKYPFLFYIVLSTLFVRLPYWLLSSIRPSWRPRPSWDLRHVLTVRMFQVAIRTLFEVGLFPPPDESKKAGSEYVVVPAVPPELVAGEVKGYAEMNSVSPTDVGGFWYGQRNDQGAAGQKAGEGETVIYHLHGGGYIMGGAGPGEMAIPDICNGLIDHISCVKRVFALEYRLSSSAPFKAANPFPASLLDAVAGYRYLVGLGFLPENIIVAGDSAGGNLAIALTRYLVTSAGPMLNPPGRLILLSPTVEWIITHDGPGSSFERNATSDFCQPFFKGYTARALAGNMSLEDAMSNSWISPGSRRVEHNDGIYSGFPVTCIHAGEAEFQLDSMATFRKRLEENIEEGKVKYIETFGGTHDFIGFTTFEPERTEALKEIAAWVEATRT</sequence>
<organism evidence="1 2">
    <name type="scientific">Vararia minispora EC-137</name>
    <dbReference type="NCBI Taxonomy" id="1314806"/>
    <lineage>
        <taxon>Eukaryota</taxon>
        <taxon>Fungi</taxon>
        <taxon>Dikarya</taxon>
        <taxon>Basidiomycota</taxon>
        <taxon>Agaricomycotina</taxon>
        <taxon>Agaricomycetes</taxon>
        <taxon>Russulales</taxon>
        <taxon>Lachnocladiaceae</taxon>
        <taxon>Vararia</taxon>
    </lineage>
</organism>
<comment type="caution">
    <text evidence="1">The sequence shown here is derived from an EMBL/GenBank/DDBJ whole genome shotgun (WGS) entry which is preliminary data.</text>
</comment>
<evidence type="ECO:0000313" key="2">
    <source>
        <dbReference type="Proteomes" id="UP000814128"/>
    </source>
</evidence>
<keyword evidence="1" id="KW-0378">Hydrolase</keyword>
<dbReference type="Proteomes" id="UP000814128">
    <property type="component" value="Unassembled WGS sequence"/>
</dbReference>
<dbReference type="EMBL" id="MU273465">
    <property type="protein sequence ID" value="KAI0037123.1"/>
    <property type="molecule type" value="Genomic_DNA"/>
</dbReference>
<reference evidence="1" key="1">
    <citation type="submission" date="2021-02" db="EMBL/GenBank/DDBJ databases">
        <authorList>
            <consortium name="DOE Joint Genome Institute"/>
            <person name="Ahrendt S."/>
            <person name="Looney B.P."/>
            <person name="Miyauchi S."/>
            <person name="Morin E."/>
            <person name="Drula E."/>
            <person name="Courty P.E."/>
            <person name="Chicoki N."/>
            <person name="Fauchery L."/>
            <person name="Kohler A."/>
            <person name="Kuo A."/>
            <person name="Labutti K."/>
            <person name="Pangilinan J."/>
            <person name="Lipzen A."/>
            <person name="Riley R."/>
            <person name="Andreopoulos W."/>
            <person name="He G."/>
            <person name="Johnson J."/>
            <person name="Barry K.W."/>
            <person name="Grigoriev I.V."/>
            <person name="Nagy L."/>
            <person name="Hibbett D."/>
            <person name="Henrissat B."/>
            <person name="Matheny P.B."/>
            <person name="Labbe J."/>
            <person name="Martin F."/>
        </authorList>
    </citation>
    <scope>NUCLEOTIDE SEQUENCE</scope>
    <source>
        <strain evidence="1">EC-137</strain>
    </source>
</reference>
<accession>A0ACB8QZ86</accession>
<keyword evidence="2" id="KW-1185">Reference proteome</keyword>
<gene>
    <name evidence="1" type="ORF">K488DRAFT_81351</name>
</gene>
<reference evidence="1" key="2">
    <citation type="journal article" date="2022" name="New Phytol.">
        <title>Evolutionary transition to the ectomycorrhizal habit in the genomes of a hyperdiverse lineage of mushroom-forming fungi.</title>
        <authorList>
            <person name="Looney B."/>
            <person name="Miyauchi S."/>
            <person name="Morin E."/>
            <person name="Drula E."/>
            <person name="Courty P.E."/>
            <person name="Kohler A."/>
            <person name="Kuo A."/>
            <person name="LaButti K."/>
            <person name="Pangilinan J."/>
            <person name="Lipzen A."/>
            <person name="Riley R."/>
            <person name="Andreopoulos W."/>
            <person name="He G."/>
            <person name="Johnson J."/>
            <person name="Nolan M."/>
            <person name="Tritt A."/>
            <person name="Barry K.W."/>
            <person name="Grigoriev I.V."/>
            <person name="Nagy L.G."/>
            <person name="Hibbett D."/>
            <person name="Henrissat B."/>
            <person name="Matheny P.B."/>
            <person name="Labbe J."/>
            <person name="Martin F.M."/>
        </authorList>
    </citation>
    <scope>NUCLEOTIDE SEQUENCE</scope>
    <source>
        <strain evidence="1">EC-137</strain>
    </source>
</reference>
<proteinExistence type="predicted"/>
<protein>
    <submittedName>
        <fullName evidence="1">Alpha/Beta hydrolase protein</fullName>
    </submittedName>
</protein>